<gene>
    <name evidence="2" type="ORF">FOZ76_08410</name>
</gene>
<evidence type="ECO:0000259" key="1">
    <source>
        <dbReference type="Pfam" id="PF12973"/>
    </source>
</evidence>
<sequence length="137" mass="14758">MTSSASDTVSAPSSPLPPHLRSHYIDASAMPWQTTDFPGIEMKVLYSDPTSGMSTILFKMEPGSVVPLHEHTAIEQTYMLEGCLEDAEGSCGPGSFVWRPGGNTHVARSPGGAVFLSFFTKPNRFFGGEKFFIEPGA</sequence>
<dbReference type="RefSeq" id="WP_143947698.1">
    <property type="nucleotide sequence ID" value="NZ_BAABMB010000002.1"/>
</dbReference>
<dbReference type="InterPro" id="IPR011051">
    <property type="entry name" value="RmlC_Cupin_sf"/>
</dbReference>
<reference evidence="2 3" key="1">
    <citation type="submission" date="2019-07" db="EMBL/GenBank/DDBJ databases">
        <title>Qingshengfaniella alkalisoli gen. nov., sp. nov., isolated from saline soil.</title>
        <authorList>
            <person name="Xu L."/>
            <person name="Huang X.-X."/>
            <person name="Sun J.-Q."/>
        </authorList>
    </citation>
    <scope>NUCLEOTIDE SEQUENCE [LARGE SCALE GENOMIC DNA]</scope>
    <source>
        <strain evidence="2 3">DSM 27279</strain>
    </source>
</reference>
<dbReference type="Gene3D" id="2.60.120.10">
    <property type="entry name" value="Jelly Rolls"/>
    <property type="match status" value="1"/>
</dbReference>
<dbReference type="InterPro" id="IPR025979">
    <property type="entry name" value="ChrR-like_cupin_dom"/>
</dbReference>
<accession>A0A556AV71</accession>
<dbReference type="AlphaFoldDB" id="A0A556AV71"/>
<feature type="domain" description="ChrR-like cupin" evidence="1">
    <location>
        <begin position="23"/>
        <end position="117"/>
    </location>
</feature>
<dbReference type="Proteomes" id="UP000318405">
    <property type="component" value="Unassembled WGS sequence"/>
</dbReference>
<dbReference type="OrthoDB" id="345639at2"/>
<dbReference type="EMBL" id="VLTJ01000013">
    <property type="protein sequence ID" value="TSH96837.1"/>
    <property type="molecule type" value="Genomic_DNA"/>
</dbReference>
<dbReference type="SUPFAM" id="SSF51182">
    <property type="entry name" value="RmlC-like cupins"/>
    <property type="match status" value="1"/>
</dbReference>
<dbReference type="InterPro" id="IPR014710">
    <property type="entry name" value="RmlC-like_jellyroll"/>
</dbReference>
<proteinExistence type="predicted"/>
<evidence type="ECO:0000313" key="2">
    <source>
        <dbReference type="EMBL" id="TSH96837.1"/>
    </source>
</evidence>
<name>A0A556AV71_9BURK</name>
<protein>
    <recommendedName>
        <fullName evidence="1">ChrR-like cupin domain-containing protein</fullName>
    </recommendedName>
</protein>
<evidence type="ECO:0000313" key="3">
    <source>
        <dbReference type="Proteomes" id="UP000318405"/>
    </source>
</evidence>
<dbReference type="Pfam" id="PF12973">
    <property type="entry name" value="Cupin_7"/>
    <property type="match status" value="1"/>
</dbReference>
<keyword evidence="3" id="KW-1185">Reference proteome</keyword>
<comment type="caution">
    <text evidence="2">The sequence shown here is derived from an EMBL/GenBank/DDBJ whole genome shotgun (WGS) entry which is preliminary data.</text>
</comment>
<organism evidence="2 3">
    <name type="scientific">Verticiella sediminum</name>
    <dbReference type="NCBI Taxonomy" id="1247510"/>
    <lineage>
        <taxon>Bacteria</taxon>
        <taxon>Pseudomonadati</taxon>
        <taxon>Pseudomonadota</taxon>
        <taxon>Betaproteobacteria</taxon>
        <taxon>Burkholderiales</taxon>
        <taxon>Alcaligenaceae</taxon>
        <taxon>Verticiella</taxon>
    </lineage>
</organism>